<protein>
    <submittedName>
        <fullName evidence="3">Fibrobacter succinogenes major paralogous domain-containing protein</fullName>
    </submittedName>
</protein>
<keyword evidence="1" id="KW-0732">Signal</keyword>
<comment type="caution">
    <text evidence="3">The sequence shown here is derived from an EMBL/GenBank/DDBJ whole genome shotgun (WGS) entry which is preliminary data.</text>
</comment>
<name>A0ABT5TK83_9GAMM</name>
<dbReference type="InterPro" id="IPR011871">
    <property type="entry name" value="Fib_succ_major"/>
</dbReference>
<feature type="chain" id="PRO_5045054010" evidence="1">
    <location>
        <begin position="19"/>
        <end position="237"/>
    </location>
</feature>
<dbReference type="Proteomes" id="UP001213691">
    <property type="component" value="Unassembled WGS sequence"/>
</dbReference>
<organism evidence="3 4">
    <name type="scientific">Shewanella metallivivens</name>
    <dbReference type="NCBI Taxonomy" id="2872342"/>
    <lineage>
        <taxon>Bacteria</taxon>
        <taxon>Pseudomonadati</taxon>
        <taxon>Pseudomonadota</taxon>
        <taxon>Gammaproteobacteria</taxon>
        <taxon>Alteromonadales</taxon>
        <taxon>Shewanellaceae</taxon>
        <taxon>Shewanella</taxon>
    </lineage>
</organism>
<dbReference type="EMBL" id="JAQQPZ010000004">
    <property type="protein sequence ID" value="MDD8059006.1"/>
    <property type="molecule type" value="Genomic_DNA"/>
</dbReference>
<evidence type="ECO:0000256" key="1">
    <source>
        <dbReference type="SAM" id="SignalP"/>
    </source>
</evidence>
<dbReference type="Pfam" id="PF09603">
    <property type="entry name" value="Fib_succ_major"/>
    <property type="match status" value="1"/>
</dbReference>
<feature type="signal peptide" evidence="1">
    <location>
        <begin position="1"/>
        <end position="18"/>
    </location>
</feature>
<reference evidence="3 4" key="1">
    <citation type="submission" date="2023-02" db="EMBL/GenBank/DDBJ databases">
        <title>Genome sequence of Shewanella metallivivens ER-Te-42B-Light, sp. nov., enriched from sulfide tube worms (Riftia pachyptila) isolated from Explorer Ridge in the Pacific Ocean.</title>
        <authorList>
            <person name="Maltman C."/>
            <person name="Kuzyk S.B."/>
            <person name="Kyndt J.A."/>
            <person name="Yurkov V."/>
        </authorList>
    </citation>
    <scope>NUCLEOTIDE SEQUENCE [LARGE SCALE GENOMIC DNA]</scope>
    <source>
        <strain evidence="3 4">ER-Te-42B-Light</strain>
    </source>
</reference>
<accession>A0ABT5TK83</accession>
<keyword evidence="4" id="KW-1185">Reference proteome</keyword>
<gene>
    <name evidence="3" type="ORF">PQR79_07655</name>
</gene>
<sequence length="237" mass="26618">MKQLILSIGVSMVMASTAASTSASTSGINSELHKLDDTVQDREGNVYRTVKIGEQVWLAENLRSTQFQDGSAVHSGAVPNDDAANLLTYGRLYNWHDVSDERNLCPVGWRVATDDDWKTLERTLGMPEAEVHKDGWRGGEQNIGLQLKESQADGPFAKFEPSLVNKQQFFARPAGVKWNGFYITQGAYTEFWTATRATNSQAIIRTLAYSWWNAHKTEIRRATSSKEYMFSVRCVRS</sequence>
<dbReference type="NCBIfam" id="TIGR02145">
    <property type="entry name" value="Fib_succ_major"/>
    <property type="match status" value="1"/>
</dbReference>
<feature type="domain" description="Fibrobacter succinogenes major paralogous" evidence="2">
    <location>
        <begin position="50"/>
        <end position="236"/>
    </location>
</feature>
<evidence type="ECO:0000313" key="4">
    <source>
        <dbReference type="Proteomes" id="UP001213691"/>
    </source>
</evidence>
<proteinExistence type="predicted"/>
<evidence type="ECO:0000313" key="3">
    <source>
        <dbReference type="EMBL" id="MDD8059006.1"/>
    </source>
</evidence>
<dbReference type="RefSeq" id="WP_238106721.1">
    <property type="nucleotide sequence ID" value="NZ_JAQQPZ010000004.1"/>
</dbReference>
<evidence type="ECO:0000259" key="2">
    <source>
        <dbReference type="Pfam" id="PF09603"/>
    </source>
</evidence>